<dbReference type="EMBL" id="JANZQH010000006">
    <property type="protein sequence ID" value="MCT2408589.1"/>
    <property type="molecule type" value="Genomic_DNA"/>
</dbReference>
<gene>
    <name evidence="2" type="ORF">NZD88_13645</name>
</gene>
<accession>A0ABT2IIW6</accession>
<comment type="caution">
    <text evidence="2">The sequence shown here is derived from an EMBL/GenBank/DDBJ whole genome shotgun (WGS) entry which is preliminary data.</text>
</comment>
<keyword evidence="3" id="KW-1185">Reference proteome</keyword>
<feature type="transmembrane region" description="Helical" evidence="1">
    <location>
        <begin position="49"/>
        <end position="66"/>
    </location>
</feature>
<reference evidence="2" key="1">
    <citation type="submission" date="2022-08" db="EMBL/GenBank/DDBJ databases">
        <title>Chryseobacterium antibioticum,isolated from the rhizosphere soil of Pyrola in Tibet.</title>
        <authorList>
            <person name="Kan Y."/>
        </authorList>
    </citation>
    <scope>NUCLEOTIDE SEQUENCE</scope>
    <source>
        <strain evidence="2">Pc2-12</strain>
    </source>
</reference>
<organism evidence="2 3">
    <name type="scientific">Chryseobacterium pyrolae</name>
    <dbReference type="NCBI Taxonomy" id="2987481"/>
    <lineage>
        <taxon>Bacteria</taxon>
        <taxon>Pseudomonadati</taxon>
        <taxon>Bacteroidota</taxon>
        <taxon>Flavobacteriia</taxon>
        <taxon>Flavobacteriales</taxon>
        <taxon>Weeksellaceae</taxon>
        <taxon>Chryseobacterium group</taxon>
        <taxon>Chryseobacterium</taxon>
    </lineage>
</organism>
<dbReference type="RefSeq" id="WP_259829881.1">
    <property type="nucleotide sequence ID" value="NZ_JANZQH010000006.1"/>
</dbReference>
<protein>
    <submittedName>
        <fullName evidence="2">Uncharacterized protein</fullName>
    </submittedName>
</protein>
<name>A0ABT2IIW6_9FLAO</name>
<evidence type="ECO:0000313" key="3">
    <source>
        <dbReference type="Proteomes" id="UP001142057"/>
    </source>
</evidence>
<sequence>MHFLWKSAKPPNFYFFFSLWLKALAATDFVALEYFGLLRILEAVEAIDLLVAFFAIIHCFSGIPYITDKDISVKLGVMLLTLEKFNII</sequence>
<keyword evidence="1" id="KW-0472">Membrane</keyword>
<keyword evidence="1" id="KW-1133">Transmembrane helix</keyword>
<proteinExistence type="predicted"/>
<dbReference type="Proteomes" id="UP001142057">
    <property type="component" value="Unassembled WGS sequence"/>
</dbReference>
<evidence type="ECO:0000313" key="2">
    <source>
        <dbReference type="EMBL" id="MCT2408589.1"/>
    </source>
</evidence>
<evidence type="ECO:0000256" key="1">
    <source>
        <dbReference type="SAM" id="Phobius"/>
    </source>
</evidence>
<keyword evidence="1" id="KW-0812">Transmembrane</keyword>